<proteinExistence type="predicted"/>
<name>A0A8W8MP25_MAGGI</name>
<feature type="region of interest" description="Disordered" evidence="1">
    <location>
        <begin position="666"/>
        <end position="685"/>
    </location>
</feature>
<dbReference type="AlphaFoldDB" id="A0A8W8MP25"/>
<dbReference type="Proteomes" id="UP000005408">
    <property type="component" value="Unassembled WGS sequence"/>
</dbReference>
<accession>A0A8W8MP25</accession>
<feature type="region of interest" description="Disordered" evidence="1">
    <location>
        <begin position="1"/>
        <end position="61"/>
    </location>
</feature>
<keyword evidence="3" id="KW-1185">Reference proteome</keyword>
<evidence type="ECO:0000256" key="1">
    <source>
        <dbReference type="SAM" id="MobiDB-lite"/>
    </source>
</evidence>
<reference evidence="2" key="1">
    <citation type="submission" date="2022-08" db="UniProtKB">
        <authorList>
            <consortium name="EnsemblMetazoa"/>
        </authorList>
    </citation>
    <scope>IDENTIFICATION</scope>
    <source>
        <strain evidence="2">05x7-T-G4-1.051#20</strain>
    </source>
</reference>
<feature type="compositionally biased region" description="Basic and acidic residues" evidence="1">
    <location>
        <begin position="19"/>
        <end position="59"/>
    </location>
</feature>
<dbReference type="EnsemblMetazoa" id="G34451.1">
    <property type="protein sequence ID" value="G34451.1:cds"/>
    <property type="gene ID" value="G34451"/>
</dbReference>
<feature type="region of interest" description="Disordered" evidence="1">
    <location>
        <begin position="117"/>
        <end position="156"/>
    </location>
</feature>
<protein>
    <submittedName>
        <fullName evidence="2">Uncharacterized protein</fullName>
    </submittedName>
</protein>
<sequence>MQESEEQEDTLSPKKKKKKDDGKKEGSKENKDEEKEKKKENSSKKQPEKQKKVSKKLEALPEGLRTLQNKYCSDLFGQFSTSVPATLPETDGIFSVSNFNLIDPESTLSEPALPVLKPTASKTPVDPKSTNSEPALPVLKPTASKTPVDPESTPSELALPVLKPTASKTSVEKRSVPLSTSASSLTMTDTWEVCMNAVNATATSDHESMQSLTRPNISAFSQVPIPSGEVLQVLEGLMKPEVQLYIRDLVHFVKQNKPQNSFENTSGDQQSWEQTGHHHDFTAPYRQIESHYSNPGMRYLLFKRGVTLIKCTLPLAISCQDLRETIAARLPAGSNIPSRSWLSLNFWPSNAFVRSAVCYTSRFKVKYAVQQRLTRAKHPDSSYAFNLHSMMKEMAVKLGTDCALVCLDDNSIGEPGSSTSTGVRAHNKSLIPKGAKLSALDHDFHIHGAVPSVLLDVKLSYLSVKMTARTAPFHSFNNPAERCTSLLNLGLQNVCLQRNSMEANIEYIVKPASTLKKLRDLSERQPNVKTALEESLKPTLSLLKHRFSKLKLHGRPVVVHDAVTLEEIMNISDVLDLFKDAEDSSSVIDTKEKNAPKKLKAFINRHCRARQYSFQIKKCDAADCWYCTLNPKRLPADKPLHWLPGPTRGPDGTFQPLEDLLGTETIDRDCPGLSDKGTTTENDKF</sequence>
<evidence type="ECO:0000313" key="3">
    <source>
        <dbReference type="Proteomes" id="UP000005408"/>
    </source>
</evidence>
<organism evidence="2 3">
    <name type="scientific">Magallana gigas</name>
    <name type="common">Pacific oyster</name>
    <name type="synonym">Crassostrea gigas</name>
    <dbReference type="NCBI Taxonomy" id="29159"/>
    <lineage>
        <taxon>Eukaryota</taxon>
        <taxon>Metazoa</taxon>
        <taxon>Spiralia</taxon>
        <taxon>Lophotrochozoa</taxon>
        <taxon>Mollusca</taxon>
        <taxon>Bivalvia</taxon>
        <taxon>Autobranchia</taxon>
        <taxon>Pteriomorphia</taxon>
        <taxon>Ostreida</taxon>
        <taxon>Ostreoidea</taxon>
        <taxon>Ostreidae</taxon>
        <taxon>Magallana</taxon>
    </lineage>
</organism>
<feature type="compositionally biased region" description="Polar residues" evidence="1">
    <location>
        <begin position="676"/>
        <end position="685"/>
    </location>
</feature>
<evidence type="ECO:0000313" key="2">
    <source>
        <dbReference type="EnsemblMetazoa" id="G34451.1:cds"/>
    </source>
</evidence>